<dbReference type="RefSeq" id="XP_056502116.1">
    <property type="nucleotide sequence ID" value="XM_056642704.1"/>
</dbReference>
<dbReference type="InterPro" id="IPR050936">
    <property type="entry name" value="AP-1-like"/>
</dbReference>
<evidence type="ECO:0000313" key="4">
    <source>
        <dbReference type="EMBL" id="KAJ5234616.1"/>
    </source>
</evidence>
<feature type="compositionally biased region" description="Basic residues" evidence="3">
    <location>
        <begin position="36"/>
        <end position="45"/>
    </location>
</feature>
<feature type="compositionally biased region" description="Polar residues" evidence="3">
    <location>
        <begin position="18"/>
        <end position="27"/>
    </location>
</feature>
<dbReference type="CDD" id="cd14688">
    <property type="entry name" value="bZIP_YAP"/>
    <property type="match status" value="1"/>
</dbReference>
<comment type="caution">
    <text evidence="4">The sequence shown here is derived from an EMBL/GenBank/DDBJ whole genome shotgun (WGS) entry which is preliminary data.</text>
</comment>
<dbReference type="GO" id="GO:0090575">
    <property type="term" value="C:RNA polymerase II transcription regulator complex"/>
    <property type="evidence" value="ECO:0007669"/>
    <property type="project" value="TreeGrafter"/>
</dbReference>
<dbReference type="GO" id="GO:0000976">
    <property type="term" value="F:transcription cis-regulatory region binding"/>
    <property type="evidence" value="ECO:0007669"/>
    <property type="project" value="InterPro"/>
</dbReference>
<dbReference type="Proteomes" id="UP001147733">
    <property type="component" value="Unassembled WGS sequence"/>
</dbReference>
<organism evidence="4 5">
    <name type="scientific">Penicillium citrinum</name>
    <dbReference type="NCBI Taxonomy" id="5077"/>
    <lineage>
        <taxon>Eukaryota</taxon>
        <taxon>Fungi</taxon>
        <taxon>Dikarya</taxon>
        <taxon>Ascomycota</taxon>
        <taxon>Pezizomycotina</taxon>
        <taxon>Eurotiomycetes</taxon>
        <taxon>Eurotiomycetidae</taxon>
        <taxon>Eurotiales</taxon>
        <taxon>Aspergillaceae</taxon>
        <taxon>Penicillium</taxon>
    </lineage>
</organism>
<dbReference type="AlphaFoldDB" id="A0A9W9P378"/>
<protein>
    <recommendedName>
        <fullName evidence="6">BZIP domain-containing protein</fullName>
    </recommendedName>
</protein>
<dbReference type="SUPFAM" id="SSF57959">
    <property type="entry name" value="Leucine zipper domain"/>
    <property type="match status" value="1"/>
</dbReference>
<evidence type="ECO:0000256" key="1">
    <source>
        <dbReference type="ARBA" id="ARBA00004123"/>
    </source>
</evidence>
<evidence type="ECO:0000313" key="5">
    <source>
        <dbReference type="Proteomes" id="UP001147733"/>
    </source>
</evidence>
<dbReference type="GeneID" id="81381871"/>
<gene>
    <name evidence="4" type="ORF">N7469_003784</name>
</gene>
<name>A0A9W9P378_PENCI</name>
<dbReference type="InterPro" id="IPR046347">
    <property type="entry name" value="bZIP_sf"/>
</dbReference>
<dbReference type="PANTHER" id="PTHR40621">
    <property type="entry name" value="TRANSCRIPTION FACTOR KAPC-RELATED"/>
    <property type="match status" value="1"/>
</dbReference>
<dbReference type="EMBL" id="JAPQKT010000003">
    <property type="protein sequence ID" value="KAJ5234616.1"/>
    <property type="molecule type" value="Genomic_DNA"/>
</dbReference>
<dbReference type="PANTHER" id="PTHR40621:SF6">
    <property type="entry name" value="AP-1-LIKE TRANSCRIPTION FACTOR YAP1-RELATED"/>
    <property type="match status" value="1"/>
</dbReference>
<dbReference type="GO" id="GO:0001228">
    <property type="term" value="F:DNA-binding transcription activator activity, RNA polymerase II-specific"/>
    <property type="evidence" value="ECO:0007669"/>
    <property type="project" value="TreeGrafter"/>
</dbReference>
<feature type="region of interest" description="Disordered" evidence="3">
    <location>
        <begin position="12"/>
        <end position="47"/>
    </location>
</feature>
<dbReference type="Gene3D" id="1.20.5.170">
    <property type="match status" value="1"/>
</dbReference>
<keyword evidence="2" id="KW-0539">Nucleus</keyword>
<evidence type="ECO:0000256" key="2">
    <source>
        <dbReference type="ARBA" id="ARBA00023242"/>
    </source>
</evidence>
<evidence type="ECO:0008006" key="6">
    <source>
        <dbReference type="Google" id="ProtNLM"/>
    </source>
</evidence>
<comment type="subcellular location">
    <subcellularLocation>
        <location evidence="1">Nucleus</location>
    </subcellularLocation>
</comment>
<accession>A0A9W9P378</accession>
<keyword evidence="5" id="KW-1185">Reference proteome</keyword>
<evidence type="ECO:0000256" key="3">
    <source>
        <dbReference type="SAM" id="MobiDB-lite"/>
    </source>
</evidence>
<proteinExistence type="predicted"/>
<reference evidence="4" key="1">
    <citation type="submission" date="2022-11" db="EMBL/GenBank/DDBJ databases">
        <authorList>
            <person name="Petersen C."/>
        </authorList>
    </citation>
    <scope>NUCLEOTIDE SEQUENCE</scope>
    <source>
        <strain evidence="4">IBT 23319</strain>
    </source>
</reference>
<reference evidence="4" key="2">
    <citation type="journal article" date="2023" name="IMA Fungus">
        <title>Comparative genomic study of the Penicillium genus elucidates a diverse pangenome and 15 lateral gene transfer events.</title>
        <authorList>
            <person name="Petersen C."/>
            <person name="Sorensen T."/>
            <person name="Nielsen M.R."/>
            <person name="Sondergaard T.E."/>
            <person name="Sorensen J.L."/>
            <person name="Fitzpatrick D.A."/>
            <person name="Frisvad J.C."/>
            <person name="Nielsen K.L."/>
        </authorList>
    </citation>
    <scope>NUCLEOTIDE SEQUENCE</scope>
    <source>
        <strain evidence="4">IBT 23319</strain>
    </source>
</reference>
<dbReference type="OrthoDB" id="2590011at2759"/>
<sequence>MKKAFTFLPAFRTEKQDSQPGNATSALTKRREQLRKAQRTHRQRKDKYYKSLESEVLRLRTSEVALTLQVRDLRNHIEVLQGTVESLTQHCSDISPDRTMISKSNYHSANLDLSNIPSPAHLSNQNLDCGHLYNKNSPNSPDEVIENPDIQEMVPLPHTTIAFPSARPSYDKKWCQDMSHAGMEFVLAYV</sequence>